<dbReference type="eggNOG" id="ENOG502S3SW">
    <property type="taxonomic scope" value="Eukaryota"/>
</dbReference>
<dbReference type="Gene3D" id="3.40.50.1820">
    <property type="entry name" value="alpha/beta hydrolase"/>
    <property type="match status" value="1"/>
</dbReference>
<sequence length="377" mass="42720">MQCLFDTVEHVLPGQHIREYVHSINGPQETVIQLAAKQYIPKDRLSPVPENAITIIGTHGTGFPKELYEPLWEDLYTKMKEKSIPLRAIWIADISNQGVSGVLNERSQGDTTNWFDHSRDLLQIINHFREIPRLIIGVGHSMGINLSIIHPRLLSTLVMYEPVIIDKSVAGPNPAKFAAIKRDLWLSRQEAEINIRKALRKWDPRVVDRYLCFGFRSVPTRLYNPSTDSNVPETAVTLTTSKHQEAWSYTIPNLEPESAGIDRLLLSDWNFDSARDSIFARPECYITSRNLPFIRPSVLWVYGGQSYLSPPEAQDSKLNVTGTGVGGSGGVKEGMVAKAVLEKGSHTLVLEDINWSATRASEWIQKWFLRWTEDEKF</sequence>
<dbReference type="SUPFAM" id="SSF53474">
    <property type="entry name" value="alpha/beta-Hydrolases"/>
    <property type="match status" value="1"/>
</dbReference>
<dbReference type="AlphaFoldDB" id="A0A093V3C0"/>
<dbReference type="InterPro" id="IPR029058">
    <property type="entry name" value="AB_hydrolase_fold"/>
</dbReference>
<dbReference type="HOGENOM" id="CLU_036837_0_0_1"/>
<name>A0A093V3C0_TALMA</name>
<reference evidence="1" key="1">
    <citation type="journal article" date="2014" name="PLoS Genet.">
        <title>Signature Gene Expression Reveals Novel Clues to the Molecular Mechanisms of Dimorphic Transition in Penicillium marneffei.</title>
        <authorList>
            <person name="Yang E."/>
            <person name="Wang G."/>
            <person name="Cai J."/>
            <person name="Woo P.C."/>
            <person name="Lau S.K."/>
            <person name="Yuen K.-Y."/>
            <person name="Chow W.-N."/>
            <person name="Lin X."/>
        </authorList>
    </citation>
    <scope>NUCLEOTIDE SEQUENCE [LARGE SCALE GENOMIC DNA]</scope>
    <source>
        <strain evidence="1">PM1</strain>
    </source>
</reference>
<comment type="caution">
    <text evidence="1">The sequence shown here is derived from an EMBL/GenBank/DDBJ whole genome shotgun (WGS) entry which is preliminary data.</text>
</comment>
<organism evidence="1">
    <name type="scientific">Talaromyces marneffei PM1</name>
    <dbReference type="NCBI Taxonomy" id="1077442"/>
    <lineage>
        <taxon>Eukaryota</taxon>
        <taxon>Fungi</taxon>
        <taxon>Dikarya</taxon>
        <taxon>Ascomycota</taxon>
        <taxon>Pezizomycotina</taxon>
        <taxon>Eurotiomycetes</taxon>
        <taxon>Eurotiomycetidae</taxon>
        <taxon>Eurotiales</taxon>
        <taxon>Trichocomaceae</taxon>
        <taxon>Talaromyces</taxon>
        <taxon>Talaromyces sect. Talaromyces</taxon>
    </lineage>
</organism>
<accession>A0A093V3C0</accession>
<dbReference type="EMBL" id="JPOX01000018">
    <property type="protein sequence ID" value="KFX46695.1"/>
    <property type="molecule type" value="Genomic_DNA"/>
</dbReference>
<protein>
    <submittedName>
        <fullName evidence="1">Peroxisomal membrane protein LPX1</fullName>
    </submittedName>
</protein>
<proteinExistence type="predicted"/>
<evidence type="ECO:0000313" key="1">
    <source>
        <dbReference type="EMBL" id="KFX46695.1"/>
    </source>
</evidence>
<gene>
    <name evidence="1" type="ORF">GQ26_0181760</name>
</gene>